<evidence type="ECO:0000259" key="6">
    <source>
        <dbReference type="PROSITE" id="PS50280"/>
    </source>
</evidence>
<dbReference type="Proteomes" id="UP001233271">
    <property type="component" value="Chromosome 4"/>
</dbReference>
<evidence type="ECO:0000256" key="2">
    <source>
        <dbReference type="ARBA" id="ARBA00022771"/>
    </source>
</evidence>
<dbReference type="SUPFAM" id="SSF82199">
    <property type="entry name" value="SET domain"/>
    <property type="match status" value="1"/>
</dbReference>
<gene>
    <name evidence="8" type="ORF">CcaverHIS019_0410840</name>
</gene>
<accession>A0AA48QWA9</accession>
<dbReference type="Gene3D" id="2.170.270.10">
    <property type="entry name" value="SET domain"/>
    <property type="match status" value="1"/>
</dbReference>
<dbReference type="PROSITE" id="PS50865">
    <property type="entry name" value="ZF_MYND_2"/>
    <property type="match status" value="1"/>
</dbReference>
<dbReference type="Pfam" id="PF01753">
    <property type="entry name" value="zf-MYND"/>
    <property type="match status" value="1"/>
</dbReference>
<reference evidence="8" key="1">
    <citation type="journal article" date="2023" name="BMC Genomics">
        <title>Chromosome-level genome assemblies of Cutaneotrichosporon spp. (Trichosporonales, Basidiomycota) reveal imbalanced evolution between nucleotide sequences and chromosome synteny.</title>
        <authorList>
            <person name="Kobayashi Y."/>
            <person name="Kayamori A."/>
            <person name="Aoki K."/>
            <person name="Shiwa Y."/>
            <person name="Matsutani M."/>
            <person name="Fujita N."/>
            <person name="Sugita T."/>
            <person name="Iwasaki W."/>
            <person name="Tanaka N."/>
            <person name="Takashima M."/>
        </authorList>
    </citation>
    <scope>NUCLEOTIDE SEQUENCE</scope>
    <source>
        <strain evidence="8">HIS019</strain>
    </source>
</reference>
<keyword evidence="2 4" id="KW-0863">Zinc-finger</keyword>
<keyword evidence="3" id="KW-0862">Zinc</keyword>
<evidence type="ECO:0000256" key="1">
    <source>
        <dbReference type="ARBA" id="ARBA00022723"/>
    </source>
</evidence>
<sequence>MSFTALRAARDARHAPQRRVASSLSAGADEARTAERPDTQSAARSAPDPEDAALFPELSDTPLEVRQTANHGRGLYARQAISPGTTLLRTTPLSVLSTSHLLTHCSFCHAETKVSRCARCKALHYCSSKCQNADWSDHKPECAALTRLRKMWAATYPEKARRGENGFVPHEAIRGLGRLCWSRQRGKMGWAQVARMESHAGQSQDLGLGNQVNHLRHYLGAAEGEGDLLHPADMASFGFNSARELLDLASAFAVNSFTLSTPDLTPIGVSTSPLVALCNHSCWPNAVVVFPSGREMCVVAIADIAAGDEILTAYIDVSLPLAERQTDLHARYGFACDCSLCINGEDWPDPRWSVLHPGCGGIAPMPDLSLPDDAEVLCTCGQTFTTPIPSLRGLIEAGKRLLAADEDGELDRDAAISQLSTLVPALSARLPASAHPLLPLLRLYALQLTPPSREQRAFVIGLLSQAAAGARAAHPPNHPNVGVILAERAKIMAMDSGEERVMLDSAGLARRRGELVAAVSALREAAAACEVGFGGGEVAMSMRGLAAECEREVDMMR</sequence>
<feature type="region of interest" description="Disordered" evidence="5">
    <location>
        <begin position="1"/>
        <end position="51"/>
    </location>
</feature>
<proteinExistence type="predicted"/>
<evidence type="ECO:0000313" key="8">
    <source>
        <dbReference type="EMBL" id="BEI92264.1"/>
    </source>
</evidence>
<evidence type="ECO:0000259" key="7">
    <source>
        <dbReference type="PROSITE" id="PS50865"/>
    </source>
</evidence>
<protein>
    <recommendedName>
        <fullName evidence="10">SET domain-containing protein</fullName>
    </recommendedName>
</protein>
<evidence type="ECO:0000256" key="4">
    <source>
        <dbReference type="PROSITE-ProRule" id="PRU00134"/>
    </source>
</evidence>
<dbReference type="GO" id="GO:0005634">
    <property type="term" value="C:nucleus"/>
    <property type="evidence" value="ECO:0007669"/>
    <property type="project" value="TreeGrafter"/>
</dbReference>
<dbReference type="Gene3D" id="1.10.220.160">
    <property type="match status" value="1"/>
</dbReference>
<dbReference type="PANTHER" id="PTHR12197">
    <property type="entry name" value="HISTONE-LYSINE N-METHYLTRANSFERASE SMYD"/>
    <property type="match status" value="1"/>
</dbReference>
<evidence type="ECO:0000256" key="3">
    <source>
        <dbReference type="ARBA" id="ARBA00022833"/>
    </source>
</evidence>
<keyword evidence="1" id="KW-0479">Metal-binding</keyword>
<keyword evidence="9" id="KW-1185">Reference proteome</keyword>
<dbReference type="SMART" id="SM00317">
    <property type="entry name" value="SET"/>
    <property type="match status" value="1"/>
</dbReference>
<dbReference type="InterPro" id="IPR046341">
    <property type="entry name" value="SET_dom_sf"/>
</dbReference>
<dbReference type="PROSITE" id="PS50280">
    <property type="entry name" value="SET"/>
    <property type="match status" value="1"/>
</dbReference>
<organism evidence="8 9">
    <name type="scientific">Cutaneotrichosporon cavernicola</name>
    <dbReference type="NCBI Taxonomy" id="279322"/>
    <lineage>
        <taxon>Eukaryota</taxon>
        <taxon>Fungi</taxon>
        <taxon>Dikarya</taxon>
        <taxon>Basidiomycota</taxon>
        <taxon>Agaricomycotina</taxon>
        <taxon>Tremellomycetes</taxon>
        <taxon>Trichosporonales</taxon>
        <taxon>Trichosporonaceae</taxon>
        <taxon>Cutaneotrichosporon</taxon>
    </lineage>
</organism>
<name>A0AA48QWA9_9TREE</name>
<feature type="domain" description="SET" evidence="6">
    <location>
        <begin position="61"/>
        <end position="315"/>
    </location>
</feature>
<dbReference type="InterPro" id="IPR050869">
    <property type="entry name" value="H3K4_H4K5_MeTrfase"/>
</dbReference>
<dbReference type="InterPro" id="IPR002893">
    <property type="entry name" value="Znf_MYND"/>
</dbReference>
<dbReference type="Gene3D" id="6.10.140.2220">
    <property type="match status" value="1"/>
</dbReference>
<dbReference type="PANTHER" id="PTHR12197:SF251">
    <property type="entry name" value="EG:BACR7C10.4 PROTEIN"/>
    <property type="match status" value="1"/>
</dbReference>
<dbReference type="EMBL" id="AP028215">
    <property type="protein sequence ID" value="BEI92264.1"/>
    <property type="molecule type" value="Genomic_DNA"/>
</dbReference>
<feature type="domain" description="MYND-type" evidence="7">
    <location>
        <begin position="105"/>
        <end position="142"/>
    </location>
</feature>
<dbReference type="GeneID" id="85496134"/>
<dbReference type="KEGG" id="ccac:CcaHIS019_0410840"/>
<evidence type="ECO:0000256" key="5">
    <source>
        <dbReference type="SAM" id="MobiDB-lite"/>
    </source>
</evidence>
<evidence type="ECO:0008006" key="10">
    <source>
        <dbReference type="Google" id="ProtNLM"/>
    </source>
</evidence>
<dbReference type="InterPro" id="IPR001214">
    <property type="entry name" value="SET_dom"/>
</dbReference>
<dbReference type="GO" id="GO:0008270">
    <property type="term" value="F:zinc ion binding"/>
    <property type="evidence" value="ECO:0007669"/>
    <property type="project" value="UniProtKB-KW"/>
</dbReference>
<feature type="compositionally biased region" description="Basic and acidic residues" evidence="5">
    <location>
        <begin position="29"/>
        <end position="38"/>
    </location>
</feature>
<dbReference type="AlphaFoldDB" id="A0AA48QWA9"/>
<dbReference type="Pfam" id="PF00856">
    <property type="entry name" value="SET"/>
    <property type="match status" value="1"/>
</dbReference>
<evidence type="ECO:0000313" key="9">
    <source>
        <dbReference type="Proteomes" id="UP001233271"/>
    </source>
</evidence>
<dbReference type="RefSeq" id="XP_060457529.1">
    <property type="nucleotide sequence ID" value="XM_060600990.1"/>
</dbReference>